<comment type="caution">
    <text evidence="2">The sequence shown here is derived from an EMBL/GenBank/DDBJ whole genome shotgun (WGS) entry which is preliminary data.</text>
</comment>
<dbReference type="Proteomes" id="UP001059480">
    <property type="component" value="Unassembled WGS sequence"/>
</dbReference>
<gene>
    <name evidence="2" type="ORF">NPA36_09890</name>
</gene>
<reference evidence="2" key="2">
    <citation type="journal article" date="2023" name="Curr. Microbiol.">
        <title>Granulicatella seriolae sp. nov., a Novel Facultative Anaerobe Isolated from Yellowtail Marine Fish.</title>
        <authorList>
            <person name="Lee M."/>
            <person name="Choi Y.J."/>
            <person name="Farooq A."/>
            <person name="Jeong J.B."/>
            <person name="Jung M.Y."/>
        </authorList>
    </citation>
    <scope>NUCLEOTIDE SEQUENCE</scope>
    <source>
        <strain evidence="2">S8</strain>
    </source>
</reference>
<keyword evidence="1" id="KW-0472">Membrane</keyword>
<dbReference type="EMBL" id="JANHNZ010000016">
    <property type="protein sequence ID" value="MCQ9210845.1"/>
    <property type="molecule type" value="Genomic_DNA"/>
</dbReference>
<protein>
    <submittedName>
        <fullName evidence="2">Uncharacterized protein</fullName>
    </submittedName>
</protein>
<keyword evidence="1" id="KW-0812">Transmembrane</keyword>
<evidence type="ECO:0000313" key="2">
    <source>
        <dbReference type="EMBL" id="MCQ9210845.1"/>
    </source>
</evidence>
<reference evidence="2" key="1">
    <citation type="submission" date="2022-07" db="EMBL/GenBank/DDBJ databases">
        <authorList>
            <person name="Jung M.-Y."/>
            <person name="Lee M."/>
        </authorList>
    </citation>
    <scope>NUCLEOTIDE SEQUENCE</scope>
    <source>
        <strain evidence="2">S8</strain>
    </source>
</reference>
<feature type="transmembrane region" description="Helical" evidence="1">
    <location>
        <begin position="7"/>
        <end position="24"/>
    </location>
</feature>
<reference evidence="2" key="3">
    <citation type="journal article" date="2023" name="Microbiol. Resour. Announc.">
        <title>Draft Genome Sequence of Granulicatella sp. Strain S8, Isolated from a Marine Fish, Seriola quinqueradiata.</title>
        <authorList>
            <person name="Lee M."/>
            <person name="Farooq A."/>
            <person name="Jeong J.B."/>
            <person name="Jung M.Y."/>
        </authorList>
    </citation>
    <scope>NUCLEOTIDE SEQUENCE</scope>
    <source>
        <strain evidence="2">S8</strain>
    </source>
</reference>
<evidence type="ECO:0000313" key="3">
    <source>
        <dbReference type="Proteomes" id="UP001059480"/>
    </source>
</evidence>
<organism evidence="2 3">
    <name type="scientific">Granulicatella seriolae</name>
    <dbReference type="NCBI Taxonomy" id="2967226"/>
    <lineage>
        <taxon>Bacteria</taxon>
        <taxon>Bacillati</taxon>
        <taxon>Bacillota</taxon>
        <taxon>Bacilli</taxon>
        <taxon>Lactobacillales</taxon>
        <taxon>Carnobacteriaceae</taxon>
        <taxon>Granulicatella</taxon>
    </lineage>
</organism>
<name>A0ABT1WT60_9LACT</name>
<keyword evidence="3" id="KW-1185">Reference proteome</keyword>
<evidence type="ECO:0000256" key="1">
    <source>
        <dbReference type="SAM" id="Phobius"/>
    </source>
</evidence>
<proteinExistence type="predicted"/>
<feature type="transmembrane region" description="Helical" evidence="1">
    <location>
        <begin position="30"/>
        <end position="49"/>
    </location>
</feature>
<sequence length="61" mass="7398">MRQFWTVRLVSIIIFTIIGILYYLQNGEVWYIYALALINIIGIPIAYYLEKRRQRNMKEQS</sequence>
<keyword evidence="1" id="KW-1133">Transmembrane helix</keyword>
<accession>A0ABT1WT60</accession>
<dbReference type="RefSeq" id="WP_256945955.1">
    <property type="nucleotide sequence ID" value="NZ_JANHNZ010000016.1"/>
</dbReference>